<reference evidence="1 2" key="1">
    <citation type="journal article" date="2015" name="Genome Announc.">
        <title>Draft Genome Sequences of Marine Isolates of Thalassomonas viridans and Thalassomonas actiniarum.</title>
        <authorList>
            <person name="Olonade I."/>
            <person name="van Zyl L.J."/>
            <person name="Trindade M."/>
        </authorList>
    </citation>
    <scope>NUCLEOTIDE SEQUENCE [LARGE SCALE GENOMIC DNA]</scope>
    <source>
        <strain evidence="1 2">XOM25</strain>
    </source>
</reference>
<evidence type="ECO:0000313" key="1">
    <source>
        <dbReference type="EMBL" id="WDE06725.1"/>
    </source>
</evidence>
<dbReference type="Proteomes" id="UP000032352">
    <property type="component" value="Chromosome"/>
</dbReference>
<gene>
    <name evidence="1" type="ORF">SG34_007425</name>
</gene>
<proteinExistence type="predicted"/>
<dbReference type="RefSeq" id="WP_152647056.1">
    <property type="nucleotide sequence ID" value="NZ_CP059733.1"/>
</dbReference>
<reference evidence="1 2" key="2">
    <citation type="journal article" date="2022" name="Mar. Drugs">
        <title>Bioassay-Guided Fractionation Leads to the Detection of Cholic Acid Generated by the Rare Thalassomonas sp.</title>
        <authorList>
            <person name="Pheiffer F."/>
            <person name="Schneider Y.K."/>
            <person name="Hansen E.H."/>
            <person name="Andersen J.H."/>
            <person name="Isaksson J."/>
            <person name="Busche T."/>
            <person name="R C."/>
            <person name="Kalinowski J."/>
            <person name="Zyl L.V."/>
            <person name="Trindade M."/>
        </authorList>
    </citation>
    <scope>NUCLEOTIDE SEQUENCE [LARGE SCALE GENOMIC DNA]</scope>
    <source>
        <strain evidence="1 2">XOM25</strain>
    </source>
</reference>
<evidence type="ECO:0000313" key="2">
    <source>
        <dbReference type="Proteomes" id="UP000032352"/>
    </source>
</evidence>
<accession>A0AAE9Z643</accession>
<protein>
    <submittedName>
        <fullName evidence="1">Uncharacterized protein</fullName>
    </submittedName>
</protein>
<organism evidence="1 2">
    <name type="scientific">Thalassomonas viridans</name>
    <dbReference type="NCBI Taxonomy" id="137584"/>
    <lineage>
        <taxon>Bacteria</taxon>
        <taxon>Pseudomonadati</taxon>
        <taxon>Pseudomonadota</taxon>
        <taxon>Gammaproteobacteria</taxon>
        <taxon>Alteromonadales</taxon>
        <taxon>Colwelliaceae</taxon>
        <taxon>Thalassomonas</taxon>
    </lineage>
</organism>
<dbReference type="AlphaFoldDB" id="A0AAE9Z643"/>
<sequence length="62" mass="6730">MKLQLNKKKLKNLSKDAQTLPSDMTPNIAGGFSDDCTPITDAKNCLGHTKSYYETGCGCGFE</sequence>
<dbReference type="EMBL" id="CP059733">
    <property type="protein sequence ID" value="WDE06725.1"/>
    <property type="molecule type" value="Genomic_DNA"/>
</dbReference>
<name>A0AAE9Z643_9GAMM</name>
<dbReference type="KEGG" id="tvd:SG34_007425"/>
<keyword evidence="2" id="KW-1185">Reference proteome</keyword>